<evidence type="ECO:0000256" key="4">
    <source>
        <dbReference type="ARBA" id="ARBA00023172"/>
    </source>
</evidence>
<dbReference type="Pfam" id="PF00239">
    <property type="entry name" value="Resolvase"/>
    <property type="match status" value="1"/>
</dbReference>
<dbReference type="OrthoDB" id="3405463at2"/>
<protein>
    <submittedName>
        <fullName evidence="7">Resolvase</fullName>
    </submittedName>
</protein>
<dbReference type="GO" id="GO:0000150">
    <property type="term" value="F:DNA strand exchange activity"/>
    <property type="evidence" value="ECO:0007669"/>
    <property type="project" value="InterPro"/>
</dbReference>
<evidence type="ECO:0000259" key="6">
    <source>
        <dbReference type="PROSITE" id="PS51736"/>
    </source>
</evidence>
<evidence type="ECO:0000256" key="5">
    <source>
        <dbReference type="PIRSR" id="PIRSR606118-50"/>
    </source>
</evidence>
<dbReference type="PROSITE" id="PS51736">
    <property type="entry name" value="RECOMBINASES_3"/>
    <property type="match status" value="1"/>
</dbReference>
<feature type="domain" description="Resolvase/invertase-type recombinase catalytic" evidence="6">
    <location>
        <begin position="5"/>
        <end position="156"/>
    </location>
</feature>
<keyword evidence="3" id="KW-0238">DNA-binding</keyword>
<keyword evidence="4" id="KW-0233">DNA recombination</keyword>
<evidence type="ECO:0000313" key="8">
    <source>
        <dbReference type="Proteomes" id="UP000444960"/>
    </source>
</evidence>
<evidence type="ECO:0000256" key="1">
    <source>
        <dbReference type="ARBA" id="ARBA00009913"/>
    </source>
</evidence>
<dbReference type="CDD" id="cd00569">
    <property type="entry name" value="HTH_Hin_like"/>
    <property type="match status" value="1"/>
</dbReference>
<dbReference type="CDD" id="cd03768">
    <property type="entry name" value="SR_ResInv"/>
    <property type="match status" value="1"/>
</dbReference>
<name>A0A7I9V8L7_9ACTN</name>
<dbReference type="Pfam" id="PF02796">
    <property type="entry name" value="HTH_7"/>
    <property type="match status" value="1"/>
</dbReference>
<dbReference type="InterPro" id="IPR036162">
    <property type="entry name" value="Resolvase-like_N_sf"/>
</dbReference>
<dbReference type="SUPFAM" id="SSF46689">
    <property type="entry name" value="Homeodomain-like"/>
    <property type="match status" value="1"/>
</dbReference>
<dbReference type="InterPro" id="IPR006120">
    <property type="entry name" value="Resolvase_HTH_dom"/>
</dbReference>
<dbReference type="PANTHER" id="PTHR30461:SF26">
    <property type="entry name" value="RESOLVASE HOMOLOG YNEB"/>
    <property type="match status" value="1"/>
</dbReference>
<reference evidence="8" key="1">
    <citation type="submission" date="2019-06" db="EMBL/GenBank/DDBJ databases">
        <title>Gordonia isolated from sludge of a wastewater treatment plant.</title>
        <authorList>
            <person name="Tamura T."/>
            <person name="Aoyama K."/>
            <person name="Kang Y."/>
            <person name="Saito S."/>
            <person name="Akiyama N."/>
            <person name="Yazawa K."/>
            <person name="Gonoi T."/>
            <person name="Mikami Y."/>
        </authorList>
    </citation>
    <scope>NUCLEOTIDE SEQUENCE [LARGE SCALE GENOMIC DNA]</scope>
    <source>
        <strain evidence="8">NBRC 107696</strain>
    </source>
</reference>
<dbReference type="GO" id="GO:0015074">
    <property type="term" value="P:DNA integration"/>
    <property type="evidence" value="ECO:0007669"/>
    <property type="project" value="UniProtKB-KW"/>
</dbReference>
<dbReference type="Proteomes" id="UP000444960">
    <property type="component" value="Unassembled WGS sequence"/>
</dbReference>
<feature type="active site" description="O-(5'-phospho-DNA)-serine intermediate" evidence="5">
    <location>
        <position position="13"/>
    </location>
</feature>
<dbReference type="AlphaFoldDB" id="A0A7I9V8L7"/>
<dbReference type="InterPro" id="IPR006119">
    <property type="entry name" value="Resolv_N"/>
</dbReference>
<dbReference type="RefSeq" id="WP_161895235.1">
    <property type="nucleotide sequence ID" value="NZ_BJOV01000003.1"/>
</dbReference>
<comment type="similarity">
    <text evidence="1">Belongs to the site-specific recombinase resolvase family.</text>
</comment>
<evidence type="ECO:0000256" key="2">
    <source>
        <dbReference type="ARBA" id="ARBA00022908"/>
    </source>
</evidence>
<comment type="caution">
    <text evidence="7">The sequence shown here is derived from an EMBL/GenBank/DDBJ whole genome shotgun (WGS) entry which is preliminary data.</text>
</comment>
<dbReference type="GO" id="GO:0003677">
    <property type="term" value="F:DNA binding"/>
    <property type="evidence" value="ECO:0007669"/>
    <property type="project" value="UniProtKB-KW"/>
</dbReference>
<dbReference type="InterPro" id="IPR050639">
    <property type="entry name" value="SSR_resolvase"/>
</dbReference>
<dbReference type="Gene3D" id="1.10.10.60">
    <property type="entry name" value="Homeodomain-like"/>
    <property type="match status" value="1"/>
</dbReference>
<evidence type="ECO:0000313" key="7">
    <source>
        <dbReference type="EMBL" id="GEE01440.1"/>
    </source>
</evidence>
<dbReference type="PROSITE" id="PS00398">
    <property type="entry name" value="RECOMBINASES_2"/>
    <property type="match status" value="1"/>
</dbReference>
<accession>A0A7I9V8L7</accession>
<dbReference type="Gene3D" id="3.40.50.1390">
    <property type="entry name" value="Resolvase, N-terminal catalytic domain"/>
    <property type="match status" value="1"/>
</dbReference>
<gene>
    <name evidence="7" type="primary">tnpR</name>
    <name evidence="7" type="ORF">nbrc107696_18860</name>
</gene>
<keyword evidence="2" id="KW-0229">DNA integration</keyword>
<dbReference type="SMART" id="SM00857">
    <property type="entry name" value="Resolvase"/>
    <property type="match status" value="1"/>
</dbReference>
<dbReference type="EMBL" id="BJOV01000003">
    <property type="protein sequence ID" value="GEE01440.1"/>
    <property type="molecule type" value="Genomic_DNA"/>
</dbReference>
<dbReference type="PANTHER" id="PTHR30461">
    <property type="entry name" value="DNA-INVERTASE FROM LAMBDOID PROPHAGE"/>
    <property type="match status" value="1"/>
</dbReference>
<keyword evidence="8" id="KW-1185">Reference proteome</keyword>
<dbReference type="InterPro" id="IPR009057">
    <property type="entry name" value="Homeodomain-like_sf"/>
</dbReference>
<dbReference type="SUPFAM" id="SSF53041">
    <property type="entry name" value="Resolvase-like"/>
    <property type="match status" value="1"/>
</dbReference>
<proteinExistence type="inferred from homology"/>
<evidence type="ECO:0000256" key="3">
    <source>
        <dbReference type="ARBA" id="ARBA00023125"/>
    </source>
</evidence>
<organism evidence="7 8">
    <name type="scientific">Gordonia spumicola</name>
    <dbReference type="NCBI Taxonomy" id="589161"/>
    <lineage>
        <taxon>Bacteria</taxon>
        <taxon>Bacillati</taxon>
        <taxon>Actinomycetota</taxon>
        <taxon>Actinomycetes</taxon>
        <taxon>Mycobacteriales</taxon>
        <taxon>Gordoniaceae</taxon>
        <taxon>Gordonia</taxon>
    </lineage>
</organism>
<sequence>MTGPKLVGYRRVSTVDQKADRQLDDLIAADLVDPVFTDKASGKDTRRPKLAEALRYVRPGETLVVHSMDRLARNLDDLRRIVKVLTVGGEIQIGDEVVACKGGARVQFVKEGLTFTGDDSPMNTLLLSLLGAVAEFERSLILERQREGIALAKAAGKYRGSAPKLNDAQIAELARRKAAGEGVAALARDLGVSRATVYRAVERAGTSQQAAGRSAAATA</sequence>
<dbReference type="InterPro" id="IPR006118">
    <property type="entry name" value="Recombinase_CS"/>
</dbReference>